<feature type="region of interest" description="Disordered" evidence="1">
    <location>
        <begin position="59"/>
        <end position="121"/>
    </location>
</feature>
<name>Q2UH36_ASPOR</name>
<dbReference type="KEGG" id="aor:AO090023000601"/>
<evidence type="ECO:0000256" key="1">
    <source>
        <dbReference type="SAM" id="MobiDB-lite"/>
    </source>
</evidence>
<feature type="compositionally biased region" description="Pro residues" evidence="1">
    <location>
        <begin position="169"/>
        <end position="189"/>
    </location>
</feature>
<dbReference type="EMBL" id="BA000051">
    <property type="protein sequence ID" value="BAE59129.1"/>
    <property type="molecule type" value="Genomic_DNA"/>
</dbReference>
<organism evidence="2 3">
    <name type="scientific">Aspergillus oryzae (strain ATCC 42149 / RIB 40)</name>
    <name type="common">Yellow koji mold</name>
    <dbReference type="NCBI Taxonomy" id="510516"/>
    <lineage>
        <taxon>Eukaryota</taxon>
        <taxon>Fungi</taxon>
        <taxon>Dikarya</taxon>
        <taxon>Ascomycota</taxon>
        <taxon>Pezizomycotina</taxon>
        <taxon>Eurotiomycetes</taxon>
        <taxon>Eurotiomycetidae</taxon>
        <taxon>Eurotiales</taxon>
        <taxon>Aspergillaceae</taxon>
        <taxon>Aspergillus</taxon>
        <taxon>Aspergillus subgen. Circumdati</taxon>
    </lineage>
</organism>
<dbReference type="GeneID" id="5993133"/>
<feature type="compositionally biased region" description="Polar residues" evidence="1">
    <location>
        <begin position="70"/>
        <end position="121"/>
    </location>
</feature>
<dbReference type="EMBL" id="AP007157">
    <property type="protein sequence ID" value="BAE59129.1"/>
    <property type="molecule type" value="Genomic_DNA"/>
</dbReference>
<sequence length="244" mass="26431">MLVCSVARIHQIQDSAEVAPQAFQRDRTQTDDLKIDYSFAQPASPQSLTYPNKLIYRDQECASPARKTKPATSTASRAHPSTSPSWSSETQPDKPSSPTTKASHTANSSSPRAQHSSDATCTTTCPTRVVQNLSLSSLFIFRCSVFLARSPSSTDPQSSPSSSPTAQAPSPPSHTPPQPDDAAETPPPAAGYKAPRTHLASPRPHAPDPSSWHTHPETPGWKPPSSVHFPLAQVALRLRLWMRR</sequence>
<dbReference type="Proteomes" id="UP000006564">
    <property type="component" value="Chromosome 3"/>
</dbReference>
<evidence type="ECO:0000313" key="2">
    <source>
        <dbReference type="EMBL" id="BAE59129.1"/>
    </source>
</evidence>
<dbReference type="RefSeq" id="XP_023090677.1">
    <property type="nucleotide sequence ID" value="XM_023235677.1"/>
</dbReference>
<proteinExistence type="predicted"/>
<keyword evidence="3" id="KW-1185">Reference proteome</keyword>
<accession>Q2UH36</accession>
<gene>
    <name evidence="2" type="ORF">AO090023000601</name>
</gene>
<dbReference type="AlphaFoldDB" id="Q2UH36"/>
<evidence type="ECO:0000313" key="3">
    <source>
        <dbReference type="Proteomes" id="UP000006564"/>
    </source>
</evidence>
<reference evidence="2 3" key="1">
    <citation type="journal article" date="2005" name="Nature">
        <title>Genome sequencing and analysis of Aspergillus oryzae.</title>
        <authorList>
            <person name="Machida M."/>
            <person name="Asai K."/>
            <person name="Sano M."/>
            <person name="Tanaka T."/>
            <person name="Kumagai T."/>
            <person name="Terai G."/>
            <person name="Kusumoto K."/>
            <person name="Arima T."/>
            <person name="Akita O."/>
            <person name="Kashiwagi Y."/>
            <person name="Abe K."/>
            <person name="Gomi K."/>
            <person name="Horiuchi H."/>
            <person name="Kitamoto K."/>
            <person name="Kobayashi T."/>
            <person name="Takeuchi M."/>
            <person name="Denning D.W."/>
            <person name="Galagan J.E."/>
            <person name="Nierman W.C."/>
            <person name="Yu J."/>
            <person name="Archer D.B."/>
            <person name="Bennett J.W."/>
            <person name="Bhatnagar D."/>
            <person name="Cleveland T.E."/>
            <person name="Fedorova N.D."/>
            <person name="Gotoh O."/>
            <person name="Horikawa H."/>
            <person name="Hosoyama A."/>
            <person name="Ichinomiya M."/>
            <person name="Igarashi R."/>
            <person name="Iwashita K."/>
            <person name="Juvvadi P.R."/>
            <person name="Kato M."/>
            <person name="Kato Y."/>
            <person name="Kin T."/>
            <person name="Kokubun A."/>
            <person name="Maeda H."/>
            <person name="Maeyama N."/>
            <person name="Maruyama J."/>
            <person name="Nagasaki H."/>
            <person name="Nakajima T."/>
            <person name="Oda K."/>
            <person name="Okada K."/>
            <person name="Paulsen I."/>
            <person name="Sakamoto K."/>
            <person name="Sawano T."/>
            <person name="Takahashi M."/>
            <person name="Takase K."/>
            <person name="Terabayashi Y."/>
            <person name="Wortman J."/>
            <person name="Yamada O."/>
            <person name="Yamagata Y."/>
            <person name="Anazawa H."/>
            <person name="Hata Y."/>
            <person name="Koide Y."/>
            <person name="Komori T."/>
            <person name="Koyama Y."/>
            <person name="Minetoki T."/>
            <person name="Suharnan S."/>
            <person name="Tanaka A."/>
            <person name="Isono K."/>
            <person name="Kuhara S."/>
            <person name="Ogasawara N."/>
            <person name="Kikuchi H."/>
        </authorList>
    </citation>
    <scope>NUCLEOTIDE SEQUENCE [LARGE SCALE GENOMIC DNA]</scope>
    <source>
        <strain evidence="3">ATCC 42149 / RIB 40</strain>
    </source>
</reference>
<feature type="region of interest" description="Disordered" evidence="1">
    <location>
        <begin position="150"/>
        <end position="227"/>
    </location>
</feature>
<dbReference type="HOGENOM" id="CLU_1137776_0_0_1"/>
<feature type="compositionally biased region" description="Low complexity" evidence="1">
    <location>
        <begin position="150"/>
        <end position="168"/>
    </location>
</feature>
<protein>
    <submittedName>
        <fullName evidence="2">DNA, SC023</fullName>
    </submittedName>
</protein>